<dbReference type="RefSeq" id="WP_092906328.1">
    <property type="nucleotide sequence ID" value="NZ_FOUZ01000002.1"/>
</dbReference>
<name>A0A1I4TL34_9FLAO</name>
<dbReference type="InterPro" id="IPR013747">
    <property type="entry name" value="ACP_syn_III_C"/>
</dbReference>
<dbReference type="InterPro" id="IPR013751">
    <property type="entry name" value="ACP_syn_III_N"/>
</dbReference>
<dbReference type="Gene3D" id="3.40.47.10">
    <property type="match status" value="2"/>
</dbReference>
<dbReference type="STRING" id="684065.SAMN05421738_102249"/>
<dbReference type="SUPFAM" id="SSF53901">
    <property type="entry name" value="Thiolase-like"/>
    <property type="match status" value="1"/>
</dbReference>
<feature type="domain" description="Beta-ketoacyl-[acyl-carrier-protein] synthase III C-terminal" evidence="3">
    <location>
        <begin position="256"/>
        <end position="354"/>
    </location>
</feature>
<reference evidence="6" key="1">
    <citation type="submission" date="2016-10" db="EMBL/GenBank/DDBJ databases">
        <authorList>
            <person name="Varghese N."/>
            <person name="Submissions S."/>
        </authorList>
    </citation>
    <scope>NUCLEOTIDE SEQUENCE [LARGE SCALE GENOMIC DNA]</scope>
    <source>
        <strain evidence="6">XJ109</strain>
    </source>
</reference>
<dbReference type="InterPro" id="IPR016039">
    <property type="entry name" value="Thiolase-like"/>
</dbReference>
<dbReference type="EMBL" id="FOUZ01000002">
    <property type="protein sequence ID" value="SFM77429.1"/>
    <property type="molecule type" value="Genomic_DNA"/>
</dbReference>
<keyword evidence="1" id="KW-0808">Transferase</keyword>
<sequence length="357" mass="39848">MINSVITGSGHYLPNRIVTNEHFIDYKFYDDNGERIEKSGEEITRKFEDITEIRERRYVEDDLNNSDIATKAAKIAIEKSGIDPEELDYVICAHNFGDIDPVARQIDIMPSISAKVKHNLGIKNLKCKPYDMTFGCPGWIESLILAHQFLQASIAKKILVIGSDTLSRAVDPHDRTAMIFADGAGAVVLEAKEDDYKYGILNHATLSYNGDEMNYLINGASLNADYVGSIKNISMKGRKVYEFALKNVPPAIKELLDESSLTITDIDKILLHQANAKMDHAMIGRLYKLYGINIPENVDPMTVQFLGNSSVATVPTMFDLIKENNLAPHQFHANDKILMASVGASMNINAVIYQFDK</sequence>
<evidence type="ECO:0000256" key="1">
    <source>
        <dbReference type="ARBA" id="ARBA00022679"/>
    </source>
</evidence>
<dbReference type="GO" id="GO:0004315">
    <property type="term" value="F:3-oxoacyl-[acyl-carrier-protein] synthase activity"/>
    <property type="evidence" value="ECO:0007669"/>
    <property type="project" value="InterPro"/>
</dbReference>
<evidence type="ECO:0000256" key="2">
    <source>
        <dbReference type="ARBA" id="ARBA00023315"/>
    </source>
</evidence>
<keyword evidence="2" id="KW-0012">Acyltransferase</keyword>
<dbReference type="PANTHER" id="PTHR34069:SF2">
    <property type="entry name" value="BETA-KETOACYL-[ACYL-CARRIER-PROTEIN] SYNTHASE III"/>
    <property type="match status" value="1"/>
</dbReference>
<evidence type="ECO:0000259" key="4">
    <source>
        <dbReference type="Pfam" id="PF08545"/>
    </source>
</evidence>
<dbReference type="Proteomes" id="UP000199149">
    <property type="component" value="Unassembled WGS sequence"/>
</dbReference>
<feature type="domain" description="Beta-ketoacyl-[acyl-carrier-protein] synthase III N-terminal" evidence="4">
    <location>
        <begin position="130"/>
        <end position="202"/>
    </location>
</feature>
<keyword evidence="6" id="KW-1185">Reference proteome</keyword>
<accession>A0A1I4TL34</accession>
<dbReference type="PANTHER" id="PTHR34069">
    <property type="entry name" value="3-OXOACYL-[ACYL-CARRIER-PROTEIN] SYNTHASE 3"/>
    <property type="match status" value="1"/>
</dbReference>
<dbReference type="Pfam" id="PF08541">
    <property type="entry name" value="ACP_syn_III_C"/>
    <property type="match status" value="1"/>
</dbReference>
<protein>
    <submittedName>
        <fullName evidence="5">3-oxoacyl-[acyl-carrier-protein] synthase-3</fullName>
    </submittedName>
</protein>
<gene>
    <name evidence="5" type="ORF">SAMN05421738_102249</name>
</gene>
<evidence type="ECO:0000313" key="6">
    <source>
        <dbReference type="Proteomes" id="UP000199149"/>
    </source>
</evidence>
<organism evidence="5 6">
    <name type="scientific">Algoriella xinjiangensis</name>
    <dbReference type="NCBI Taxonomy" id="684065"/>
    <lineage>
        <taxon>Bacteria</taxon>
        <taxon>Pseudomonadati</taxon>
        <taxon>Bacteroidota</taxon>
        <taxon>Flavobacteriia</taxon>
        <taxon>Flavobacteriales</taxon>
        <taxon>Weeksellaceae</taxon>
        <taxon>Algoriella</taxon>
    </lineage>
</organism>
<dbReference type="Pfam" id="PF08545">
    <property type="entry name" value="ACP_syn_III"/>
    <property type="match status" value="1"/>
</dbReference>
<dbReference type="CDD" id="cd00830">
    <property type="entry name" value="KAS_III"/>
    <property type="match status" value="1"/>
</dbReference>
<evidence type="ECO:0000313" key="5">
    <source>
        <dbReference type="EMBL" id="SFM77429.1"/>
    </source>
</evidence>
<dbReference type="GO" id="GO:0044550">
    <property type="term" value="P:secondary metabolite biosynthetic process"/>
    <property type="evidence" value="ECO:0007669"/>
    <property type="project" value="TreeGrafter"/>
</dbReference>
<proteinExistence type="predicted"/>
<dbReference type="GO" id="GO:0006633">
    <property type="term" value="P:fatty acid biosynthetic process"/>
    <property type="evidence" value="ECO:0007669"/>
    <property type="project" value="InterPro"/>
</dbReference>
<dbReference type="OrthoDB" id="5171393at2"/>
<dbReference type="AlphaFoldDB" id="A0A1I4TL34"/>
<evidence type="ECO:0000259" key="3">
    <source>
        <dbReference type="Pfam" id="PF08541"/>
    </source>
</evidence>